<evidence type="ECO:0000313" key="3">
    <source>
        <dbReference type="Proteomes" id="UP001157017"/>
    </source>
</evidence>
<name>A0ABQ6JA14_9ACTN</name>
<gene>
    <name evidence="2" type="ORF">GCM10025868_02850</name>
</gene>
<organism evidence="2 3">
    <name type="scientific">Angustibacter aerolatus</name>
    <dbReference type="NCBI Taxonomy" id="1162965"/>
    <lineage>
        <taxon>Bacteria</taxon>
        <taxon>Bacillati</taxon>
        <taxon>Actinomycetota</taxon>
        <taxon>Actinomycetes</taxon>
        <taxon>Kineosporiales</taxon>
        <taxon>Kineosporiaceae</taxon>
    </lineage>
</organism>
<evidence type="ECO:0000259" key="1">
    <source>
        <dbReference type="PROSITE" id="PS50234"/>
    </source>
</evidence>
<comment type="caution">
    <text evidence="2">The sequence shown here is derived from an EMBL/GenBank/DDBJ whole genome shotgun (WGS) entry which is preliminary data.</text>
</comment>
<proteinExistence type="predicted"/>
<keyword evidence="3" id="KW-1185">Reference proteome</keyword>
<dbReference type="InterPro" id="IPR002035">
    <property type="entry name" value="VWF_A"/>
</dbReference>
<sequence>MVLLSDGRDDDPGSIGLEKLLRTLERERDTAHPVRVYTIAYGGQADRASLRRIAQATQGRSFEASSPADLQRVLLASLTE</sequence>
<dbReference type="PROSITE" id="PS50234">
    <property type="entry name" value="VWFA"/>
    <property type="match status" value="1"/>
</dbReference>
<protein>
    <recommendedName>
        <fullName evidence="1">VWFA domain-containing protein</fullName>
    </recommendedName>
</protein>
<reference evidence="3" key="1">
    <citation type="journal article" date="2019" name="Int. J. Syst. Evol. Microbiol.">
        <title>The Global Catalogue of Microorganisms (GCM) 10K type strain sequencing project: providing services to taxonomists for standard genome sequencing and annotation.</title>
        <authorList>
            <consortium name="The Broad Institute Genomics Platform"/>
            <consortium name="The Broad Institute Genome Sequencing Center for Infectious Disease"/>
            <person name="Wu L."/>
            <person name="Ma J."/>
        </authorList>
    </citation>
    <scope>NUCLEOTIDE SEQUENCE [LARGE SCALE GENOMIC DNA]</scope>
    <source>
        <strain evidence="3">NBRC 108730</strain>
    </source>
</reference>
<dbReference type="Proteomes" id="UP001157017">
    <property type="component" value="Unassembled WGS sequence"/>
</dbReference>
<dbReference type="InterPro" id="IPR036465">
    <property type="entry name" value="vWFA_dom_sf"/>
</dbReference>
<dbReference type="EMBL" id="BSUZ01000001">
    <property type="protein sequence ID" value="GMA85035.1"/>
    <property type="molecule type" value="Genomic_DNA"/>
</dbReference>
<dbReference type="Pfam" id="PF00092">
    <property type="entry name" value="VWA"/>
    <property type="match status" value="1"/>
</dbReference>
<evidence type="ECO:0000313" key="2">
    <source>
        <dbReference type="EMBL" id="GMA85035.1"/>
    </source>
</evidence>
<accession>A0ABQ6JA14</accession>
<dbReference type="Gene3D" id="3.40.50.410">
    <property type="entry name" value="von Willebrand factor, type A domain"/>
    <property type="match status" value="1"/>
</dbReference>
<dbReference type="SUPFAM" id="SSF53300">
    <property type="entry name" value="vWA-like"/>
    <property type="match status" value="1"/>
</dbReference>
<feature type="domain" description="VWFA" evidence="1">
    <location>
        <begin position="1"/>
        <end position="78"/>
    </location>
</feature>